<feature type="compositionally biased region" description="Basic residues" evidence="1">
    <location>
        <begin position="61"/>
        <end position="75"/>
    </location>
</feature>
<name>A0A6J4JM38_9PROT</name>
<evidence type="ECO:0000313" key="2">
    <source>
        <dbReference type="EMBL" id="CAA9282102.1"/>
    </source>
</evidence>
<feature type="compositionally biased region" description="Basic residues" evidence="1">
    <location>
        <begin position="87"/>
        <end position="98"/>
    </location>
</feature>
<protein>
    <submittedName>
        <fullName evidence="2">Uncharacterized protein</fullName>
    </submittedName>
</protein>
<sequence>DRDGMDGLAPDRRAAHHHRALRAGDRANGRQLPRPRGAGRHRLAPRRPRGGARRAGAPGLRRARGAALARHRHPRWPVGTPADAVRRGFRTHRTLPRRLRAEGGVM</sequence>
<evidence type="ECO:0000256" key="1">
    <source>
        <dbReference type="SAM" id="MobiDB-lite"/>
    </source>
</evidence>
<dbReference type="EMBL" id="CADCTL010000285">
    <property type="protein sequence ID" value="CAA9282102.1"/>
    <property type="molecule type" value="Genomic_DNA"/>
</dbReference>
<proteinExistence type="predicted"/>
<feature type="non-terminal residue" evidence="2">
    <location>
        <position position="1"/>
    </location>
</feature>
<organism evidence="2">
    <name type="scientific">uncultured Acetobacteraceae bacterium</name>
    <dbReference type="NCBI Taxonomy" id="169975"/>
    <lineage>
        <taxon>Bacteria</taxon>
        <taxon>Pseudomonadati</taxon>
        <taxon>Pseudomonadota</taxon>
        <taxon>Alphaproteobacteria</taxon>
        <taxon>Acetobacterales</taxon>
        <taxon>Acetobacteraceae</taxon>
        <taxon>environmental samples</taxon>
    </lineage>
</organism>
<reference evidence="2" key="1">
    <citation type="submission" date="2020-02" db="EMBL/GenBank/DDBJ databases">
        <authorList>
            <person name="Meier V. D."/>
        </authorList>
    </citation>
    <scope>NUCLEOTIDE SEQUENCE</scope>
    <source>
        <strain evidence="2">AVDCRST_MAG04</strain>
    </source>
</reference>
<dbReference type="AlphaFoldDB" id="A0A6J4JM38"/>
<feature type="non-terminal residue" evidence="2">
    <location>
        <position position="106"/>
    </location>
</feature>
<accession>A0A6J4JM38</accession>
<feature type="compositionally biased region" description="Basic residues" evidence="1">
    <location>
        <begin position="37"/>
        <end position="52"/>
    </location>
</feature>
<feature type="region of interest" description="Disordered" evidence="1">
    <location>
        <begin position="1"/>
        <end position="106"/>
    </location>
</feature>
<feature type="compositionally biased region" description="Basic and acidic residues" evidence="1">
    <location>
        <begin position="1"/>
        <end position="13"/>
    </location>
</feature>
<gene>
    <name evidence="2" type="ORF">AVDCRST_MAG04-3802</name>
</gene>